<protein>
    <submittedName>
        <fullName evidence="2">Uncharacterized protein</fullName>
    </submittedName>
</protein>
<name>A0A0D2CBF4_9EURO</name>
<feature type="region of interest" description="Disordered" evidence="1">
    <location>
        <begin position="1"/>
        <end position="23"/>
    </location>
</feature>
<feature type="compositionally biased region" description="Low complexity" evidence="1">
    <location>
        <begin position="1"/>
        <end position="13"/>
    </location>
</feature>
<dbReference type="GeneID" id="27328530"/>
<dbReference type="AlphaFoldDB" id="A0A0D2CBF4"/>
<evidence type="ECO:0000313" key="3">
    <source>
        <dbReference type="Proteomes" id="UP000053328"/>
    </source>
</evidence>
<dbReference type="RefSeq" id="XP_016241085.1">
    <property type="nucleotide sequence ID" value="XM_016375809.1"/>
</dbReference>
<organism evidence="2 3">
    <name type="scientific">Exophiala spinifera</name>
    <dbReference type="NCBI Taxonomy" id="91928"/>
    <lineage>
        <taxon>Eukaryota</taxon>
        <taxon>Fungi</taxon>
        <taxon>Dikarya</taxon>
        <taxon>Ascomycota</taxon>
        <taxon>Pezizomycotina</taxon>
        <taxon>Eurotiomycetes</taxon>
        <taxon>Chaetothyriomycetidae</taxon>
        <taxon>Chaetothyriales</taxon>
        <taxon>Herpotrichiellaceae</taxon>
        <taxon>Exophiala</taxon>
    </lineage>
</organism>
<evidence type="ECO:0000313" key="2">
    <source>
        <dbReference type="EMBL" id="KIW20869.1"/>
    </source>
</evidence>
<reference evidence="2 3" key="1">
    <citation type="submission" date="2015-01" db="EMBL/GenBank/DDBJ databases">
        <title>The Genome Sequence of Exophiala spinifera CBS89968.</title>
        <authorList>
            <consortium name="The Broad Institute Genomics Platform"/>
            <person name="Cuomo C."/>
            <person name="de Hoog S."/>
            <person name="Gorbushina A."/>
            <person name="Stielow B."/>
            <person name="Teixiera M."/>
            <person name="Abouelleil A."/>
            <person name="Chapman S.B."/>
            <person name="Priest M."/>
            <person name="Young S.K."/>
            <person name="Wortman J."/>
            <person name="Nusbaum C."/>
            <person name="Birren B."/>
        </authorList>
    </citation>
    <scope>NUCLEOTIDE SEQUENCE [LARGE SCALE GENOMIC DNA]</scope>
    <source>
        <strain evidence="2 3">CBS 89968</strain>
    </source>
</reference>
<keyword evidence="3" id="KW-1185">Reference proteome</keyword>
<evidence type="ECO:0000256" key="1">
    <source>
        <dbReference type="SAM" id="MobiDB-lite"/>
    </source>
</evidence>
<dbReference type="VEuPathDB" id="FungiDB:PV08_01447"/>
<proteinExistence type="predicted"/>
<sequence>MSTNNVSSPLSSSRQALPMTDPIITNPDIFFSLTKTDEPKFPETLPPPNNYQENDATRSLQGRQRDWCGLLLLLELHQDLGGGMEGETTDLYLVGVPGRLRKIGDGE</sequence>
<dbReference type="HOGENOM" id="CLU_2210062_0_0_1"/>
<feature type="region of interest" description="Disordered" evidence="1">
    <location>
        <begin position="36"/>
        <end position="58"/>
    </location>
</feature>
<accession>A0A0D2CBF4</accession>
<dbReference type="EMBL" id="KN847492">
    <property type="protein sequence ID" value="KIW20869.1"/>
    <property type="molecule type" value="Genomic_DNA"/>
</dbReference>
<dbReference type="Proteomes" id="UP000053328">
    <property type="component" value="Unassembled WGS sequence"/>
</dbReference>
<gene>
    <name evidence="2" type="ORF">PV08_01447</name>
</gene>